<sequence length="551" mass="62208">MNAADRNSSRRSSTQRRPHTSTLGTLAVSTQRRRRSRSPDGQPSQQQHPPSAPSRAEISHADQNKRKKSGIILSHANSRSFLVSVDDVNPDRGRKPKTKLRSHNRYLVENAPHASTSCAPENPSAASKRGRSKSRESLKLPSKATTSDVDGSGREWQNGFIDTQFEYSGPLAAAEIARLKRELDNLKKLVHDNRKLTKKQNKVIEELKQQDNSLKQKLQESESQVSKLQNKSKKSDEVIATVESNTQCQVCMELLFKPYALSPCGHVLCVTCLQEWFRQAPAVEDEMYDNDDPDYLLRRRKTCPCCRTNVRHRPIPIFVIKAIVTAVAKGKGGSHAASSSSSEPASGDLDPWEGLFPCDDEEIDDYGASDDEDEDYDEDHGEDDDEDDDEDDEDSAYDGVFSYGTDSDEESYHGVYVHPQWEPPNSVIDEDDYTLDHLDESDLNCLRRGATVGMVQAYEMQYSHQEGLIAHDEGNHHIYLGWNIRLSADDENGEVYMGYIAEDMEARPDRWSIIEDEHDGVFEAHLLVPEEDLYDYRDSDSDNYMEIDGSE</sequence>
<feature type="compositionally biased region" description="Low complexity" evidence="6">
    <location>
        <begin position="334"/>
        <end position="347"/>
    </location>
</feature>
<feature type="region of interest" description="Disordered" evidence="6">
    <location>
        <begin position="332"/>
        <end position="409"/>
    </location>
</feature>
<keyword evidence="3" id="KW-0862">Zinc</keyword>
<evidence type="ECO:0000313" key="9">
    <source>
        <dbReference type="Proteomes" id="UP000054538"/>
    </source>
</evidence>
<organism evidence="8 9">
    <name type="scientific">Paxillus rubicundulus Ve08.2h10</name>
    <dbReference type="NCBI Taxonomy" id="930991"/>
    <lineage>
        <taxon>Eukaryota</taxon>
        <taxon>Fungi</taxon>
        <taxon>Dikarya</taxon>
        <taxon>Basidiomycota</taxon>
        <taxon>Agaricomycotina</taxon>
        <taxon>Agaricomycetes</taxon>
        <taxon>Agaricomycetidae</taxon>
        <taxon>Boletales</taxon>
        <taxon>Paxilineae</taxon>
        <taxon>Paxillaceae</taxon>
        <taxon>Paxillus</taxon>
    </lineage>
</organism>
<reference evidence="9" key="2">
    <citation type="submission" date="2015-01" db="EMBL/GenBank/DDBJ databases">
        <title>Evolutionary Origins and Diversification of the Mycorrhizal Mutualists.</title>
        <authorList>
            <consortium name="DOE Joint Genome Institute"/>
            <consortium name="Mycorrhizal Genomics Consortium"/>
            <person name="Kohler A."/>
            <person name="Kuo A."/>
            <person name="Nagy L.G."/>
            <person name="Floudas D."/>
            <person name="Copeland A."/>
            <person name="Barry K.W."/>
            <person name="Cichocki N."/>
            <person name="Veneault-Fourrey C."/>
            <person name="LaButti K."/>
            <person name="Lindquist E.A."/>
            <person name="Lipzen A."/>
            <person name="Lundell T."/>
            <person name="Morin E."/>
            <person name="Murat C."/>
            <person name="Riley R."/>
            <person name="Ohm R."/>
            <person name="Sun H."/>
            <person name="Tunlid A."/>
            <person name="Henrissat B."/>
            <person name="Grigoriev I.V."/>
            <person name="Hibbett D.S."/>
            <person name="Martin F."/>
        </authorList>
    </citation>
    <scope>NUCLEOTIDE SEQUENCE [LARGE SCALE GENOMIC DNA]</scope>
    <source>
        <strain evidence="9">Ve08.2h10</strain>
    </source>
</reference>
<dbReference type="GO" id="GO:0004842">
    <property type="term" value="F:ubiquitin-protein transferase activity"/>
    <property type="evidence" value="ECO:0007669"/>
    <property type="project" value="TreeGrafter"/>
</dbReference>
<feature type="region of interest" description="Disordered" evidence="6">
    <location>
        <begin position="1"/>
        <end position="73"/>
    </location>
</feature>
<evidence type="ECO:0000259" key="7">
    <source>
        <dbReference type="PROSITE" id="PS50089"/>
    </source>
</evidence>
<feature type="compositionally biased region" description="Acidic residues" evidence="6">
    <location>
        <begin position="358"/>
        <end position="396"/>
    </location>
</feature>
<feature type="compositionally biased region" description="Basic residues" evidence="6">
    <location>
        <begin position="94"/>
        <end position="104"/>
    </location>
</feature>
<dbReference type="PROSITE" id="PS50089">
    <property type="entry name" value="ZF_RING_2"/>
    <property type="match status" value="1"/>
</dbReference>
<dbReference type="InterPro" id="IPR047126">
    <property type="entry name" value="RNF141-like"/>
</dbReference>
<keyword evidence="5" id="KW-0175">Coiled coil</keyword>
<dbReference type="PANTHER" id="PTHR12109:SF3">
    <property type="entry name" value="RING FINGER PROTEIN 141"/>
    <property type="match status" value="1"/>
</dbReference>
<dbReference type="Pfam" id="PF13923">
    <property type="entry name" value="zf-C3HC4_2"/>
    <property type="match status" value="1"/>
</dbReference>
<evidence type="ECO:0000256" key="2">
    <source>
        <dbReference type="ARBA" id="ARBA00022771"/>
    </source>
</evidence>
<reference evidence="8 9" key="1">
    <citation type="submission" date="2014-04" db="EMBL/GenBank/DDBJ databases">
        <authorList>
            <consortium name="DOE Joint Genome Institute"/>
            <person name="Kuo A."/>
            <person name="Kohler A."/>
            <person name="Jargeat P."/>
            <person name="Nagy L.G."/>
            <person name="Floudas D."/>
            <person name="Copeland A."/>
            <person name="Barry K.W."/>
            <person name="Cichocki N."/>
            <person name="Veneault-Fourrey C."/>
            <person name="LaButti K."/>
            <person name="Lindquist E.A."/>
            <person name="Lipzen A."/>
            <person name="Lundell T."/>
            <person name="Morin E."/>
            <person name="Murat C."/>
            <person name="Sun H."/>
            <person name="Tunlid A."/>
            <person name="Henrissat B."/>
            <person name="Grigoriev I.V."/>
            <person name="Hibbett D.S."/>
            <person name="Martin F."/>
            <person name="Nordberg H.P."/>
            <person name="Cantor M.N."/>
            <person name="Hua S.X."/>
        </authorList>
    </citation>
    <scope>NUCLEOTIDE SEQUENCE [LARGE SCALE GENOMIC DNA]</scope>
    <source>
        <strain evidence="8 9">Ve08.2h10</strain>
    </source>
</reference>
<dbReference type="Proteomes" id="UP000054538">
    <property type="component" value="Unassembled WGS sequence"/>
</dbReference>
<dbReference type="AlphaFoldDB" id="A0A0D0DGZ5"/>
<proteinExistence type="predicted"/>
<dbReference type="InterPro" id="IPR017907">
    <property type="entry name" value="Znf_RING_CS"/>
</dbReference>
<dbReference type="HOGENOM" id="CLU_030109_1_0_1"/>
<evidence type="ECO:0000256" key="6">
    <source>
        <dbReference type="SAM" id="MobiDB-lite"/>
    </source>
</evidence>
<evidence type="ECO:0000256" key="4">
    <source>
        <dbReference type="PROSITE-ProRule" id="PRU00175"/>
    </source>
</evidence>
<dbReference type="SMART" id="SM00184">
    <property type="entry name" value="RING"/>
    <property type="match status" value="1"/>
</dbReference>
<feature type="domain" description="RING-type" evidence="7">
    <location>
        <begin position="248"/>
        <end position="307"/>
    </location>
</feature>
<gene>
    <name evidence="8" type="ORF">PAXRUDRAFT_825015</name>
</gene>
<dbReference type="PROSITE" id="PS00518">
    <property type="entry name" value="ZF_RING_1"/>
    <property type="match status" value="1"/>
</dbReference>
<keyword evidence="9" id="KW-1185">Reference proteome</keyword>
<evidence type="ECO:0000313" key="8">
    <source>
        <dbReference type="EMBL" id="KIK97337.1"/>
    </source>
</evidence>
<feature type="region of interest" description="Disordered" evidence="6">
    <location>
        <begin position="85"/>
        <end position="155"/>
    </location>
</feature>
<protein>
    <recommendedName>
        <fullName evidence="7">RING-type domain-containing protein</fullName>
    </recommendedName>
</protein>
<dbReference type="InParanoid" id="A0A0D0DGZ5"/>
<dbReference type="Gene3D" id="3.30.40.10">
    <property type="entry name" value="Zinc/RING finger domain, C3HC4 (zinc finger)"/>
    <property type="match status" value="1"/>
</dbReference>
<evidence type="ECO:0000256" key="5">
    <source>
        <dbReference type="SAM" id="Coils"/>
    </source>
</evidence>
<accession>A0A0D0DGZ5</accession>
<dbReference type="PANTHER" id="PTHR12109">
    <property type="entry name" value="RING FINGER PROTEIN 141-RELATED"/>
    <property type="match status" value="1"/>
</dbReference>
<dbReference type="OrthoDB" id="6105938at2759"/>
<keyword evidence="2 4" id="KW-0863">Zinc-finger</keyword>
<dbReference type="EMBL" id="KN824940">
    <property type="protein sequence ID" value="KIK97337.1"/>
    <property type="molecule type" value="Genomic_DNA"/>
</dbReference>
<keyword evidence="1" id="KW-0479">Metal-binding</keyword>
<dbReference type="InterPro" id="IPR058504">
    <property type="entry name" value="DUF8191"/>
</dbReference>
<name>A0A0D0DGZ5_9AGAM</name>
<dbReference type="STRING" id="930991.A0A0D0DGZ5"/>
<dbReference type="GO" id="GO:0008270">
    <property type="term" value="F:zinc ion binding"/>
    <property type="evidence" value="ECO:0007669"/>
    <property type="project" value="UniProtKB-KW"/>
</dbReference>
<dbReference type="InterPro" id="IPR013083">
    <property type="entry name" value="Znf_RING/FYVE/PHD"/>
</dbReference>
<feature type="compositionally biased region" description="Low complexity" evidence="6">
    <location>
        <begin position="39"/>
        <end position="49"/>
    </location>
</feature>
<evidence type="ECO:0000256" key="1">
    <source>
        <dbReference type="ARBA" id="ARBA00022723"/>
    </source>
</evidence>
<dbReference type="Pfam" id="PF26609">
    <property type="entry name" value="DUF8191"/>
    <property type="match status" value="1"/>
</dbReference>
<dbReference type="InterPro" id="IPR001841">
    <property type="entry name" value="Znf_RING"/>
</dbReference>
<dbReference type="GO" id="GO:0051865">
    <property type="term" value="P:protein autoubiquitination"/>
    <property type="evidence" value="ECO:0007669"/>
    <property type="project" value="TreeGrafter"/>
</dbReference>
<dbReference type="SUPFAM" id="SSF57850">
    <property type="entry name" value="RING/U-box"/>
    <property type="match status" value="1"/>
</dbReference>
<feature type="coiled-coil region" evidence="5">
    <location>
        <begin position="176"/>
        <end position="238"/>
    </location>
</feature>
<evidence type="ECO:0000256" key="3">
    <source>
        <dbReference type="ARBA" id="ARBA00022833"/>
    </source>
</evidence>